<dbReference type="Pfam" id="PF06574">
    <property type="entry name" value="FAD_syn"/>
    <property type="match status" value="1"/>
</dbReference>
<gene>
    <name evidence="17" type="ORF">SAMN05660923_01573</name>
</gene>
<accession>A0A1H2YAK7</accession>
<dbReference type="CDD" id="cd02064">
    <property type="entry name" value="FAD_synthetase_N"/>
    <property type="match status" value="1"/>
</dbReference>
<dbReference type="GO" id="GO:0006747">
    <property type="term" value="P:FAD biosynthetic process"/>
    <property type="evidence" value="ECO:0007669"/>
    <property type="project" value="UniProtKB-UniRule"/>
</dbReference>
<dbReference type="AlphaFoldDB" id="A0A1H2YAK7"/>
<dbReference type="PANTHER" id="PTHR22749">
    <property type="entry name" value="RIBOFLAVIN KINASE/FMN ADENYLYLTRANSFERASE"/>
    <property type="match status" value="1"/>
</dbReference>
<feature type="domain" description="Riboflavin kinase" evidence="16">
    <location>
        <begin position="184"/>
        <end position="306"/>
    </location>
</feature>
<dbReference type="GO" id="GO:0003919">
    <property type="term" value="F:FMN adenylyltransferase activity"/>
    <property type="evidence" value="ECO:0007669"/>
    <property type="project" value="UniProtKB-UniRule"/>
</dbReference>
<evidence type="ECO:0000256" key="2">
    <source>
        <dbReference type="ARBA" id="ARBA00004726"/>
    </source>
</evidence>
<evidence type="ECO:0000256" key="10">
    <source>
        <dbReference type="ARBA" id="ARBA00022827"/>
    </source>
</evidence>
<dbReference type="FunFam" id="3.40.50.620:FF:000021">
    <property type="entry name" value="Riboflavin biosynthesis protein"/>
    <property type="match status" value="1"/>
</dbReference>
<dbReference type="Proteomes" id="UP000198828">
    <property type="component" value="Unassembled WGS sequence"/>
</dbReference>
<dbReference type="InterPro" id="IPR014729">
    <property type="entry name" value="Rossmann-like_a/b/a_fold"/>
</dbReference>
<sequence>MEIIDLNGYVERRFGTAVALGNFDGVHVGHEFLLKDNIKKAKEINLKSSVLLFKNHTKTTLNNKDKLKLEIITPYYKKIHLLKKLGIDLIYSIYFDESIMKLSPEEFVEKFLVKKLNSKLITVGFDYRFGYKAKGDSEYLKKLGKDMGFIVNIIEPIYIEGEPVSSTKIRNLLKSGLISKANHYLGKNYSIIGKVVKGDKRGTGMGFPTANLKLDDNYVIPKIGVYETMTIIDNEKYRSLTNIGYNPTFDGNELKIENHILDFEGNLYDKYIEVSFIDYIRDDVKFDTVEELINQIKMDIEYVMKKQ</sequence>
<dbReference type="InterPro" id="IPR015865">
    <property type="entry name" value="Riboflavin_kinase_bac/euk"/>
</dbReference>
<keyword evidence="9 15" id="KW-0418">Kinase</keyword>
<protein>
    <recommendedName>
        <fullName evidence="15">Riboflavin biosynthesis protein</fullName>
    </recommendedName>
    <domain>
        <recommendedName>
            <fullName evidence="15">Riboflavin kinase</fullName>
            <ecNumber evidence="15">2.7.1.26</ecNumber>
        </recommendedName>
        <alternativeName>
            <fullName evidence="15">Flavokinase</fullName>
        </alternativeName>
    </domain>
    <domain>
        <recommendedName>
            <fullName evidence="15">FMN adenylyltransferase</fullName>
            <ecNumber evidence="15">2.7.7.2</ecNumber>
        </recommendedName>
        <alternativeName>
            <fullName evidence="15">FAD pyrophosphorylase</fullName>
        </alternativeName>
        <alternativeName>
            <fullName evidence="15">FAD synthase</fullName>
        </alternativeName>
    </domain>
</protein>
<dbReference type="InterPro" id="IPR002606">
    <property type="entry name" value="Riboflavin_kinase_bac"/>
</dbReference>
<dbReference type="UniPathway" id="UPA00276">
    <property type="reaction ID" value="UER00406"/>
</dbReference>
<dbReference type="Gene3D" id="3.40.50.620">
    <property type="entry name" value="HUPs"/>
    <property type="match status" value="1"/>
</dbReference>
<dbReference type="SUPFAM" id="SSF52374">
    <property type="entry name" value="Nucleotidylyl transferase"/>
    <property type="match status" value="1"/>
</dbReference>
<evidence type="ECO:0000256" key="3">
    <source>
        <dbReference type="ARBA" id="ARBA00005201"/>
    </source>
</evidence>
<comment type="pathway">
    <text evidence="2 15">Cofactor biosynthesis; FAD biosynthesis; FAD from FMN: step 1/1.</text>
</comment>
<comment type="similarity">
    <text evidence="15">Belongs to the ribF family.</text>
</comment>
<dbReference type="UniPathway" id="UPA00277">
    <property type="reaction ID" value="UER00407"/>
</dbReference>
<evidence type="ECO:0000256" key="4">
    <source>
        <dbReference type="ARBA" id="ARBA00022630"/>
    </source>
</evidence>
<dbReference type="GO" id="GO:0008531">
    <property type="term" value="F:riboflavin kinase activity"/>
    <property type="evidence" value="ECO:0007669"/>
    <property type="project" value="UniProtKB-UniRule"/>
</dbReference>
<keyword evidence="12" id="KW-0511">Multifunctional enzyme</keyword>
<dbReference type="InterPro" id="IPR023468">
    <property type="entry name" value="Riboflavin_kinase"/>
</dbReference>
<dbReference type="RefSeq" id="WP_093752511.1">
    <property type="nucleotide sequence ID" value="NZ_FNNG01000006.1"/>
</dbReference>
<keyword evidence="18" id="KW-1185">Reference proteome</keyword>
<keyword evidence="6 15" id="KW-0808">Transferase</keyword>
<dbReference type="SUPFAM" id="SSF82114">
    <property type="entry name" value="Riboflavin kinase-like"/>
    <property type="match status" value="1"/>
</dbReference>
<dbReference type="SMART" id="SM00904">
    <property type="entry name" value="Flavokinase"/>
    <property type="match status" value="1"/>
</dbReference>
<evidence type="ECO:0000256" key="9">
    <source>
        <dbReference type="ARBA" id="ARBA00022777"/>
    </source>
</evidence>
<dbReference type="InterPro" id="IPR023465">
    <property type="entry name" value="Riboflavin_kinase_dom_sf"/>
</dbReference>
<evidence type="ECO:0000313" key="18">
    <source>
        <dbReference type="Proteomes" id="UP000198828"/>
    </source>
</evidence>
<dbReference type="OrthoDB" id="9803667at2"/>
<dbReference type="FunFam" id="2.40.30.30:FF:000003">
    <property type="entry name" value="Riboflavin biosynthesis protein"/>
    <property type="match status" value="1"/>
</dbReference>
<dbReference type="EMBL" id="FNNG01000006">
    <property type="protein sequence ID" value="SDX02272.1"/>
    <property type="molecule type" value="Genomic_DNA"/>
</dbReference>
<keyword evidence="10 15" id="KW-0274">FAD</keyword>
<evidence type="ECO:0000256" key="8">
    <source>
        <dbReference type="ARBA" id="ARBA00022741"/>
    </source>
</evidence>
<evidence type="ECO:0000256" key="12">
    <source>
        <dbReference type="ARBA" id="ARBA00023268"/>
    </source>
</evidence>
<keyword evidence="4 15" id="KW-0285">Flavoprotein</keyword>
<evidence type="ECO:0000256" key="6">
    <source>
        <dbReference type="ARBA" id="ARBA00022679"/>
    </source>
</evidence>
<evidence type="ECO:0000256" key="7">
    <source>
        <dbReference type="ARBA" id="ARBA00022695"/>
    </source>
</evidence>
<keyword evidence="8 15" id="KW-0547">Nucleotide-binding</keyword>
<dbReference type="InterPro" id="IPR015864">
    <property type="entry name" value="FAD_synthase"/>
</dbReference>
<dbReference type="GO" id="GO:0009231">
    <property type="term" value="P:riboflavin biosynthetic process"/>
    <property type="evidence" value="ECO:0007669"/>
    <property type="project" value="InterPro"/>
</dbReference>
<evidence type="ECO:0000256" key="1">
    <source>
        <dbReference type="ARBA" id="ARBA00002121"/>
    </source>
</evidence>
<comment type="catalytic activity">
    <reaction evidence="14 15">
        <text>FMN + ATP + H(+) = FAD + diphosphate</text>
        <dbReference type="Rhea" id="RHEA:17237"/>
        <dbReference type="ChEBI" id="CHEBI:15378"/>
        <dbReference type="ChEBI" id="CHEBI:30616"/>
        <dbReference type="ChEBI" id="CHEBI:33019"/>
        <dbReference type="ChEBI" id="CHEBI:57692"/>
        <dbReference type="ChEBI" id="CHEBI:58210"/>
        <dbReference type="EC" id="2.7.7.2"/>
    </reaction>
</comment>
<evidence type="ECO:0000256" key="15">
    <source>
        <dbReference type="PIRNR" id="PIRNR004491"/>
    </source>
</evidence>
<evidence type="ECO:0000256" key="14">
    <source>
        <dbReference type="ARBA" id="ARBA00049494"/>
    </source>
</evidence>
<reference evidence="17 18" key="1">
    <citation type="submission" date="2016-10" db="EMBL/GenBank/DDBJ databases">
        <authorList>
            <person name="de Groot N.N."/>
        </authorList>
    </citation>
    <scope>NUCLEOTIDE SEQUENCE [LARGE SCALE GENOMIC DNA]</scope>
    <source>
        <strain evidence="17 18">DSM 23310</strain>
    </source>
</reference>
<dbReference type="Pfam" id="PF01687">
    <property type="entry name" value="Flavokinase"/>
    <property type="match status" value="1"/>
</dbReference>
<evidence type="ECO:0000256" key="5">
    <source>
        <dbReference type="ARBA" id="ARBA00022643"/>
    </source>
</evidence>
<proteinExistence type="inferred from homology"/>
<evidence type="ECO:0000313" key="17">
    <source>
        <dbReference type="EMBL" id="SDX02272.1"/>
    </source>
</evidence>
<dbReference type="EC" id="2.7.7.2" evidence="15"/>
<comment type="pathway">
    <text evidence="3 15">Cofactor biosynthesis; FMN biosynthesis; FMN from riboflavin (ATP route): step 1/1.</text>
</comment>
<dbReference type="NCBIfam" id="NF004162">
    <property type="entry name" value="PRK05627.1-5"/>
    <property type="match status" value="1"/>
</dbReference>
<comment type="function">
    <text evidence="1">Catalyzes the phosphorylation of riboflavin to FMN followed by the adenylation of FMN to FAD.</text>
</comment>
<organism evidence="17 18">
    <name type="scientific">Tepidimicrobium xylanilyticum</name>
    <dbReference type="NCBI Taxonomy" id="1123352"/>
    <lineage>
        <taxon>Bacteria</taxon>
        <taxon>Bacillati</taxon>
        <taxon>Bacillota</taxon>
        <taxon>Tissierellia</taxon>
        <taxon>Tissierellales</taxon>
        <taxon>Tepidimicrobiaceae</taxon>
        <taxon>Tepidimicrobium</taxon>
    </lineage>
</organism>
<dbReference type="GO" id="GO:0009398">
    <property type="term" value="P:FMN biosynthetic process"/>
    <property type="evidence" value="ECO:0007669"/>
    <property type="project" value="UniProtKB-UniRule"/>
</dbReference>
<dbReference type="PIRSF" id="PIRSF004491">
    <property type="entry name" value="FAD_Synth"/>
    <property type="match status" value="1"/>
</dbReference>
<keyword evidence="5 15" id="KW-0288">FMN</keyword>
<evidence type="ECO:0000259" key="16">
    <source>
        <dbReference type="SMART" id="SM00904"/>
    </source>
</evidence>
<evidence type="ECO:0000256" key="13">
    <source>
        <dbReference type="ARBA" id="ARBA00047880"/>
    </source>
</evidence>
<dbReference type="Gene3D" id="2.40.30.30">
    <property type="entry name" value="Riboflavin kinase-like"/>
    <property type="match status" value="1"/>
</dbReference>
<dbReference type="GO" id="GO:0005524">
    <property type="term" value="F:ATP binding"/>
    <property type="evidence" value="ECO:0007669"/>
    <property type="project" value="UniProtKB-UniRule"/>
</dbReference>
<dbReference type="PANTHER" id="PTHR22749:SF6">
    <property type="entry name" value="RIBOFLAVIN KINASE"/>
    <property type="match status" value="1"/>
</dbReference>
<dbReference type="NCBIfam" id="TIGR00083">
    <property type="entry name" value="ribF"/>
    <property type="match status" value="1"/>
</dbReference>
<evidence type="ECO:0000256" key="11">
    <source>
        <dbReference type="ARBA" id="ARBA00022840"/>
    </source>
</evidence>
<keyword evidence="11 15" id="KW-0067">ATP-binding</keyword>
<comment type="catalytic activity">
    <reaction evidence="13 15">
        <text>riboflavin + ATP = FMN + ADP + H(+)</text>
        <dbReference type="Rhea" id="RHEA:14357"/>
        <dbReference type="ChEBI" id="CHEBI:15378"/>
        <dbReference type="ChEBI" id="CHEBI:30616"/>
        <dbReference type="ChEBI" id="CHEBI:57986"/>
        <dbReference type="ChEBI" id="CHEBI:58210"/>
        <dbReference type="ChEBI" id="CHEBI:456216"/>
        <dbReference type="EC" id="2.7.1.26"/>
    </reaction>
</comment>
<name>A0A1H2YAK7_9FIRM</name>
<keyword evidence="7 15" id="KW-0548">Nucleotidyltransferase</keyword>
<dbReference type="EC" id="2.7.1.26" evidence="15"/>